<dbReference type="Pfam" id="PF15335">
    <property type="entry name" value="CAAP1"/>
    <property type="match status" value="1"/>
</dbReference>
<accession>A0AA36B9I4</accession>
<organism evidence="2 3">
    <name type="scientific">Octopus vulgaris</name>
    <name type="common">Common octopus</name>
    <dbReference type="NCBI Taxonomy" id="6645"/>
    <lineage>
        <taxon>Eukaryota</taxon>
        <taxon>Metazoa</taxon>
        <taxon>Spiralia</taxon>
        <taxon>Lophotrochozoa</taxon>
        <taxon>Mollusca</taxon>
        <taxon>Cephalopoda</taxon>
        <taxon>Coleoidea</taxon>
        <taxon>Octopodiformes</taxon>
        <taxon>Octopoda</taxon>
        <taxon>Incirrata</taxon>
        <taxon>Octopodidae</taxon>
        <taxon>Octopus</taxon>
    </lineage>
</organism>
<dbReference type="AlphaFoldDB" id="A0AA36B9I4"/>
<evidence type="ECO:0000256" key="1">
    <source>
        <dbReference type="SAM" id="MobiDB-lite"/>
    </source>
</evidence>
<dbReference type="PANTHER" id="PTHR14740:SF3">
    <property type="entry name" value="CASPASE ACTIVITY AND APOPTOSIS INHIBITOR 1"/>
    <property type="match status" value="1"/>
</dbReference>
<evidence type="ECO:0000313" key="2">
    <source>
        <dbReference type="EMBL" id="CAI9729566.1"/>
    </source>
</evidence>
<name>A0AA36B9I4_OCTVU</name>
<dbReference type="EMBL" id="OX597823">
    <property type="protein sequence ID" value="CAI9729566.1"/>
    <property type="molecule type" value="Genomic_DNA"/>
</dbReference>
<feature type="compositionally biased region" description="Basic and acidic residues" evidence="1">
    <location>
        <begin position="64"/>
        <end position="76"/>
    </location>
</feature>
<dbReference type="GO" id="GO:0042981">
    <property type="term" value="P:regulation of apoptotic process"/>
    <property type="evidence" value="ECO:0007669"/>
    <property type="project" value="InterPro"/>
</dbReference>
<dbReference type="InterPro" id="IPR038991">
    <property type="entry name" value="CAAP1"/>
</dbReference>
<feature type="compositionally biased region" description="Basic residues" evidence="1">
    <location>
        <begin position="19"/>
        <end position="31"/>
    </location>
</feature>
<reference evidence="2" key="1">
    <citation type="submission" date="2023-08" db="EMBL/GenBank/DDBJ databases">
        <authorList>
            <person name="Alioto T."/>
            <person name="Alioto T."/>
            <person name="Gomez Garrido J."/>
        </authorList>
    </citation>
    <scope>NUCLEOTIDE SEQUENCE</scope>
</reference>
<feature type="region of interest" description="Disordered" evidence="1">
    <location>
        <begin position="1"/>
        <end position="87"/>
    </location>
</feature>
<feature type="region of interest" description="Disordered" evidence="1">
    <location>
        <begin position="156"/>
        <end position="196"/>
    </location>
</feature>
<protein>
    <submittedName>
        <fullName evidence="2">Uncharacterized protein</fullName>
    </submittedName>
</protein>
<keyword evidence="3" id="KW-1185">Reference proteome</keyword>
<feature type="compositionally biased region" description="Polar residues" evidence="1">
    <location>
        <begin position="173"/>
        <end position="194"/>
    </location>
</feature>
<proteinExistence type="predicted"/>
<evidence type="ECO:0000313" key="3">
    <source>
        <dbReference type="Proteomes" id="UP001162480"/>
    </source>
</evidence>
<dbReference type="PANTHER" id="PTHR14740">
    <property type="entry name" value="CASPASE ACTIVITY AND APOPTOSIS INHIBITOR 1"/>
    <property type="match status" value="1"/>
</dbReference>
<dbReference type="Proteomes" id="UP001162480">
    <property type="component" value="Chromosome 10"/>
</dbReference>
<sequence>MPTAKMLADSTQSDAALERKKKERHDRHKKSKKEDKPHHHSKRKTKSTFASGSNRKSKKKHKSTTSDKDTETKEGSEDSDLNLSKPLHPIGHYINKRSEMLEQMFHCIQGATLKKALPEILQDLPMKELKQLCLTQLEVMSKKRILRILAGDDPITISSSGTDESADEGGNNSGNVSKRSTVAAQPADSTSSSIDRVEFQPVADSRVLADVSKTSSVVCKPTAEVELGITKDSYHSNLASSASYSSNYIPSDQKLLNRQQIYTNPNWPPPGGSGDLHYRPHPVRAHVSPHLLAYQQALSTKQLDISQHHTKINEALIMTRTPYYGRNDTTALAHSFSGVSTNFCHNCKQTYCICNYKTKPTSLASHQLHAVPAAPTVTKGQTFTTVKAAPAKSAFASSVRKSLPPGTESSQNVIVQTEMEILELGMRARAIKAMLQAASQCNP</sequence>
<gene>
    <name evidence="2" type="ORF">OCTVUL_1B000768</name>
</gene>